<dbReference type="Proteomes" id="UP000034849">
    <property type="component" value="Unassembled WGS sequence"/>
</dbReference>
<reference evidence="2 3" key="1">
    <citation type="journal article" date="2015" name="Nature">
        <title>rRNA introns, odd ribosomes, and small enigmatic genomes across a large radiation of phyla.</title>
        <authorList>
            <person name="Brown C.T."/>
            <person name="Hug L.A."/>
            <person name="Thomas B.C."/>
            <person name="Sharon I."/>
            <person name="Castelle C.J."/>
            <person name="Singh A."/>
            <person name="Wilkins M.J."/>
            <person name="Williams K.H."/>
            <person name="Banfield J.F."/>
        </authorList>
    </citation>
    <scope>NUCLEOTIDE SEQUENCE [LARGE SCALE GENOMIC DNA]</scope>
</reference>
<feature type="transmembrane region" description="Helical" evidence="1">
    <location>
        <begin position="12"/>
        <end position="38"/>
    </location>
</feature>
<feature type="transmembrane region" description="Helical" evidence="1">
    <location>
        <begin position="50"/>
        <end position="70"/>
    </location>
</feature>
<evidence type="ECO:0000313" key="3">
    <source>
        <dbReference type="Proteomes" id="UP000034849"/>
    </source>
</evidence>
<dbReference type="STRING" id="1619046.US42_C0002G0077"/>
<dbReference type="AlphaFoldDB" id="A0A0G0GDS4"/>
<keyword evidence="1" id="KW-0472">Membrane</keyword>
<accession>A0A0G0GDS4</accession>
<proteinExistence type="predicted"/>
<name>A0A0G0GDS4_9BACT</name>
<protein>
    <submittedName>
        <fullName evidence="2">Uncharacterized protein</fullName>
    </submittedName>
</protein>
<keyword evidence="1" id="KW-1133">Transmembrane helix</keyword>
<keyword evidence="1" id="KW-0812">Transmembrane</keyword>
<evidence type="ECO:0000256" key="1">
    <source>
        <dbReference type="SAM" id="Phobius"/>
    </source>
</evidence>
<gene>
    <name evidence="2" type="ORF">US42_C0002G0077</name>
</gene>
<evidence type="ECO:0000313" key="2">
    <source>
        <dbReference type="EMBL" id="KKQ28122.1"/>
    </source>
</evidence>
<feature type="transmembrane region" description="Helical" evidence="1">
    <location>
        <begin position="82"/>
        <end position="99"/>
    </location>
</feature>
<sequence>MTTIELLRQYRLGGYAIFDFAISYLGIWLLSPLLTRLFKKIRLDIPKINWLFFVLPLAIIVHILVGNFTPFTKNFLDLNGHYILKLVVLISLVLGFRGVKIIKK</sequence>
<organism evidence="2 3">
    <name type="scientific">Candidatus Magasanikbacteria bacterium GW2011_GWC2_37_14</name>
    <dbReference type="NCBI Taxonomy" id="1619046"/>
    <lineage>
        <taxon>Bacteria</taxon>
        <taxon>Candidatus Magasanikiibacteriota</taxon>
    </lineage>
</organism>
<dbReference type="EMBL" id="LBSX01000002">
    <property type="protein sequence ID" value="KKQ28122.1"/>
    <property type="molecule type" value="Genomic_DNA"/>
</dbReference>
<comment type="caution">
    <text evidence="2">The sequence shown here is derived from an EMBL/GenBank/DDBJ whole genome shotgun (WGS) entry which is preliminary data.</text>
</comment>